<dbReference type="InterPro" id="IPR002938">
    <property type="entry name" value="FAD-bd"/>
</dbReference>
<dbReference type="RefSeq" id="WP_286289564.1">
    <property type="nucleotide sequence ID" value="NZ_JASXSZ010000005.1"/>
</dbReference>
<dbReference type="PRINTS" id="PR00420">
    <property type="entry name" value="RNGMNOXGNASE"/>
</dbReference>
<gene>
    <name evidence="2" type="ORF">QSV35_14735</name>
</gene>
<evidence type="ECO:0000313" key="3">
    <source>
        <dbReference type="Proteomes" id="UP001235064"/>
    </source>
</evidence>
<accession>A0ABT7N1L0</accession>
<dbReference type="InterPro" id="IPR036188">
    <property type="entry name" value="FAD/NAD-bd_sf"/>
</dbReference>
<dbReference type="PANTHER" id="PTHR46865:SF2">
    <property type="entry name" value="MONOOXYGENASE"/>
    <property type="match status" value="1"/>
</dbReference>
<dbReference type="SUPFAM" id="SSF51905">
    <property type="entry name" value="FAD/NAD(P)-binding domain"/>
    <property type="match status" value="1"/>
</dbReference>
<keyword evidence="3" id="KW-1185">Reference proteome</keyword>
<organism evidence="2 3">
    <name type="scientific">Microbacterium candidum</name>
    <dbReference type="NCBI Taxonomy" id="3041922"/>
    <lineage>
        <taxon>Bacteria</taxon>
        <taxon>Bacillati</taxon>
        <taxon>Actinomycetota</taxon>
        <taxon>Actinomycetes</taxon>
        <taxon>Micrococcales</taxon>
        <taxon>Microbacteriaceae</taxon>
        <taxon>Microbacterium</taxon>
    </lineage>
</organism>
<reference evidence="2 3" key="1">
    <citation type="submission" date="2023-06" db="EMBL/GenBank/DDBJ databases">
        <title>Microbacterium sp. nov., isolated from a waste landfill.</title>
        <authorList>
            <person name="Wen W."/>
        </authorList>
    </citation>
    <scope>NUCLEOTIDE SEQUENCE [LARGE SCALE GENOMIC DNA]</scope>
    <source>
        <strain evidence="2 3">ASV49</strain>
    </source>
</reference>
<feature type="domain" description="FAD-binding" evidence="1">
    <location>
        <begin position="9"/>
        <end position="350"/>
    </location>
</feature>
<dbReference type="Pfam" id="PF01494">
    <property type="entry name" value="FAD_binding_3"/>
    <property type="match status" value="1"/>
</dbReference>
<dbReference type="Gene3D" id="3.50.50.60">
    <property type="entry name" value="FAD/NAD(P)-binding domain"/>
    <property type="match status" value="1"/>
</dbReference>
<dbReference type="EMBL" id="JASXSZ010000005">
    <property type="protein sequence ID" value="MDL9980594.1"/>
    <property type="molecule type" value="Genomic_DNA"/>
</dbReference>
<evidence type="ECO:0000313" key="2">
    <source>
        <dbReference type="EMBL" id="MDL9980594.1"/>
    </source>
</evidence>
<keyword evidence="2" id="KW-0560">Oxidoreductase</keyword>
<keyword evidence="2" id="KW-0503">Monooxygenase</keyword>
<comment type="caution">
    <text evidence="2">The sequence shown here is derived from an EMBL/GenBank/DDBJ whole genome shotgun (WGS) entry which is preliminary data.</text>
</comment>
<name>A0ABT7N1L0_9MICO</name>
<sequence length="413" mass="43726">MYELNPTPHVLVSGGGIAGLALAVQLVRSGIRTTVVERAAGPRPGGQAVDLRGASREVAERMGLMPGIDRRRVHEEGMAYVDGKGRVFGRMSMADFDGEGAVAEIEISRGDLAEVLLDTLMEAAETAPGLLDLRFGDRITAIAQDADGVDVSFEVAASARFDVVVGADGVHSATRRLAFGPEEQFATYLGGCAAFFTMPTPAGLEEGWFSMRFVPGITFGIRPDFDPSTSKAILTLRMDRDPSLRGDRAAQEALIDRALEGAGWHAPTVQAALGDASDLYFDELVRIDVPDVSSGRVVLLGDAASCGSPMTGQGTATALIGAYLLAARLAETPEDAAGALRRYAADIVPFAEHGKEIPYGGIERMVPKNRFEAAMSRVTSGIMLSRIARPLMKRVFAGAAESPALPEIPVPVR</sequence>
<dbReference type="InterPro" id="IPR051704">
    <property type="entry name" value="FAD_aromatic-hydroxylase"/>
</dbReference>
<proteinExistence type="predicted"/>
<dbReference type="GO" id="GO:0004497">
    <property type="term" value="F:monooxygenase activity"/>
    <property type="evidence" value="ECO:0007669"/>
    <property type="project" value="UniProtKB-KW"/>
</dbReference>
<evidence type="ECO:0000259" key="1">
    <source>
        <dbReference type="Pfam" id="PF01494"/>
    </source>
</evidence>
<dbReference type="PANTHER" id="PTHR46865">
    <property type="entry name" value="OXIDOREDUCTASE-RELATED"/>
    <property type="match status" value="1"/>
</dbReference>
<dbReference type="Gene3D" id="3.30.9.10">
    <property type="entry name" value="D-Amino Acid Oxidase, subunit A, domain 2"/>
    <property type="match status" value="1"/>
</dbReference>
<dbReference type="Proteomes" id="UP001235064">
    <property type="component" value="Unassembled WGS sequence"/>
</dbReference>
<protein>
    <submittedName>
        <fullName evidence="2">FAD-dependent monooxygenase</fullName>
    </submittedName>
</protein>